<evidence type="ECO:0000256" key="1">
    <source>
        <dbReference type="SAM" id="MobiDB-lite"/>
    </source>
</evidence>
<protein>
    <submittedName>
        <fullName evidence="2">Uncharacterized protein</fullName>
    </submittedName>
</protein>
<dbReference type="EMBL" id="JH687904">
    <property type="protein sequence ID" value="EJD35102.1"/>
    <property type="molecule type" value="Genomic_DNA"/>
</dbReference>
<feature type="region of interest" description="Disordered" evidence="1">
    <location>
        <begin position="247"/>
        <end position="267"/>
    </location>
</feature>
<reference evidence="3" key="1">
    <citation type="journal article" date="2012" name="Science">
        <title>The Paleozoic origin of enzymatic lignin decomposition reconstructed from 31 fungal genomes.</title>
        <authorList>
            <person name="Floudas D."/>
            <person name="Binder M."/>
            <person name="Riley R."/>
            <person name="Barry K."/>
            <person name="Blanchette R.A."/>
            <person name="Henrissat B."/>
            <person name="Martinez A.T."/>
            <person name="Otillar R."/>
            <person name="Spatafora J.W."/>
            <person name="Yadav J.S."/>
            <person name="Aerts A."/>
            <person name="Benoit I."/>
            <person name="Boyd A."/>
            <person name="Carlson A."/>
            <person name="Copeland A."/>
            <person name="Coutinho P.M."/>
            <person name="de Vries R.P."/>
            <person name="Ferreira P."/>
            <person name="Findley K."/>
            <person name="Foster B."/>
            <person name="Gaskell J."/>
            <person name="Glotzer D."/>
            <person name="Gorecki P."/>
            <person name="Heitman J."/>
            <person name="Hesse C."/>
            <person name="Hori C."/>
            <person name="Igarashi K."/>
            <person name="Jurgens J.A."/>
            <person name="Kallen N."/>
            <person name="Kersten P."/>
            <person name="Kohler A."/>
            <person name="Kuees U."/>
            <person name="Kumar T.K.A."/>
            <person name="Kuo A."/>
            <person name="LaButti K."/>
            <person name="Larrondo L.F."/>
            <person name="Lindquist E."/>
            <person name="Ling A."/>
            <person name="Lombard V."/>
            <person name="Lucas S."/>
            <person name="Lundell T."/>
            <person name="Martin R."/>
            <person name="McLaughlin D.J."/>
            <person name="Morgenstern I."/>
            <person name="Morin E."/>
            <person name="Murat C."/>
            <person name="Nagy L.G."/>
            <person name="Nolan M."/>
            <person name="Ohm R.A."/>
            <person name="Patyshakuliyeva A."/>
            <person name="Rokas A."/>
            <person name="Ruiz-Duenas F.J."/>
            <person name="Sabat G."/>
            <person name="Salamov A."/>
            <person name="Samejima M."/>
            <person name="Schmutz J."/>
            <person name="Slot J.C."/>
            <person name="St John F."/>
            <person name="Stenlid J."/>
            <person name="Sun H."/>
            <person name="Sun S."/>
            <person name="Syed K."/>
            <person name="Tsang A."/>
            <person name="Wiebenga A."/>
            <person name="Young D."/>
            <person name="Pisabarro A."/>
            <person name="Eastwood D.C."/>
            <person name="Martin F."/>
            <person name="Cullen D."/>
            <person name="Grigoriev I.V."/>
            <person name="Hibbett D.S."/>
        </authorList>
    </citation>
    <scope>NUCLEOTIDE SEQUENCE [LARGE SCALE GENOMIC DNA]</scope>
    <source>
        <strain evidence="3">TFB10046</strain>
    </source>
</reference>
<proteinExistence type="predicted"/>
<keyword evidence="3" id="KW-1185">Reference proteome</keyword>
<accession>J0D7J1</accession>
<gene>
    <name evidence="2" type="ORF">AURDEDRAFT_175826</name>
</gene>
<evidence type="ECO:0000313" key="3">
    <source>
        <dbReference type="Proteomes" id="UP000006514"/>
    </source>
</evidence>
<name>J0D7J1_AURST</name>
<evidence type="ECO:0000313" key="2">
    <source>
        <dbReference type="EMBL" id="EJD35102.1"/>
    </source>
</evidence>
<dbReference type="AlphaFoldDB" id="J0D7J1"/>
<dbReference type="Proteomes" id="UP000006514">
    <property type="component" value="Unassembled WGS sequence"/>
</dbReference>
<feature type="region of interest" description="Disordered" evidence="1">
    <location>
        <begin position="284"/>
        <end position="307"/>
    </location>
</feature>
<sequence>MHGRPRRRAPRLDGLTPTLALSGPRAASPCLHMRSRARAAGGRKNCSLPPVIAARPACPVAAAIVLRARARCPLPPPAALRVPGAARLPTIRLRPGYRRAARLERHKTISSIHSRLPVPCRADDAGASRGARRSSGNAAPCTAHRCRAHCHRFRRRPAAHQTRSVQASSSRACLGELPYVARVCAASFPPQASMRFLRRRRQHSLWTVLRGAPFAASHSSVAARRPARRALQDPAVPWSEKRARAARVSRRASHAVPGPHSRRRAVRESRGALAWLSAAPSRARVRTPAARGRPTSAAPFGRRRADPATTSAGFAVDARSSSSLSAAAVSSALSGERMHLLARARGKAPAISFSPGAGGSLTMLAATRRSWLPHLARLGHGRHTHQLRVRMAALYPRVTSLPELIARRGPTQIRCQLRGRSLSTPRYITSPS</sequence>
<dbReference type="KEGG" id="adl:AURDEDRAFT_175826"/>
<organism evidence="2 3">
    <name type="scientific">Auricularia subglabra (strain TFB-10046 / SS5)</name>
    <name type="common">White-rot fungus</name>
    <name type="synonym">Auricularia delicata (strain TFB10046)</name>
    <dbReference type="NCBI Taxonomy" id="717982"/>
    <lineage>
        <taxon>Eukaryota</taxon>
        <taxon>Fungi</taxon>
        <taxon>Dikarya</taxon>
        <taxon>Basidiomycota</taxon>
        <taxon>Agaricomycotina</taxon>
        <taxon>Agaricomycetes</taxon>
        <taxon>Auriculariales</taxon>
        <taxon>Auriculariaceae</taxon>
        <taxon>Auricularia</taxon>
    </lineage>
</organism>
<dbReference type="InParanoid" id="J0D7J1"/>